<evidence type="ECO:0000313" key="2">
    <source>
        <dbReference type="EMBL" id="KKN46633.1"/>
    </source>
</evidence>
<dbReference type="AlphaFoldDB" id="A0A0F9TZ23"/>
<comment type="caution">
    <text evidence="2">The sequence shown here is derived from an EMBL/GenBank/DDBJ whole genome shotgun (WGS) entry which is preliminary data.</text>
</comment>
<dbReference type="Pfam" id="PF08241">
    <property type="entry name" value="Methyltransf_11"/>
    <property type="match status" value="1"/>
</dbReference>
<dbReference type="GO" id="GO:0008757">
    <property type="term" value="F:S-adenosylmethionine-dependent methyltransferase activity"/>
    <property type="evidence" value="ECO:0007669"/>
    <property type="project" value="InterPro"/>
</dbReference>
<sequence length="245" mass="27910">MIHFRKMLQHLFLMILVVPFYQCVGQEKTIETSDTDYVFKKGDPDGIGKWYMDRQIAHVMGFQGMDWLERSNREEEENTSKLLRDMAIEPSDTIADIGAGSGYHVFKMAPMANEGLVYAVDIQDEMLAALNSKKESGANKNVAIVKGSEKSINLPENSVDKVLMVDVYHEFEYPIAMIASVKKALRANGKLYLIEYRSEDPNVPIKELHKMTEVQAVKEMKASGMRLEQNIGNLPWQHCMVFVKE</sequence>
<dbReference type="InterPro" id="IPR013216">
    <property type="entry name" value="Methyltransf_11"/>
</dbReference>
<dbReference type="Gene3D" id="3.40.50.150">
    <property type="entry name" value="Vaccinia Virus protein VP39"/>
    <property type="match status" value="1"/>
</dbReference>
<dbReference type="SUPFAM" id="SSF53335">
    <property type="entry name" value="S-adenosyl-L-methionine-dependent methyltransferases"/>
    <property type="match status" value="1"/>
</dbReference>
<gene>
    <name evidence="2" type="ORF">LCGC14_0670860</name>
</gene>
<organism evidence="2">
    <name type="scientific">marine sediment metagenome</name>
    <dbReference type="NCBI Taxonomy" id="412755"/>
    <lineage>
        <taxon>unclassified sequences</taxon>
        <taxon>metagenomes</taxon>
        <taxon>ecological metagenomes</taxon>
    </lineage>
</organism>
<feature type="domain" description="Methyltransferase type 11" evidence="1">
    <location>
        <begin position="96"/>
        <end position="193"/>
    </location>
</feature>
<accession>A0A0F9TZ23</accession>
<dbReference type="EMBL" id="LAZR01001320">
    <property type="protein sequence ID" value="KKN46633.1"/>
    <property type="molecule type" value="Genomic_DNA"/>
</dbReference>
<dbReference type="CDD" id="cd02440">
    <property type="entry name" value="AdoMet_MTases"/>
    <property type="match status" value="1"/>
</dbReference>
<reference evidence="2" key="1">
    <citation type="journal article" date="2015" name="Nature">
        <title>Complex archaea that bridge the gap between prokaryotes and eukaryotes.</title>
        <authorList>
            <person name="Spang A."/>
            <person name="Saw J.H."/>
            <person name="Jorgensen S.L."/>
            <person name="Zaremba-Niedzwiedzka K."/>
            <person name="Martijn J."/>
            <person name="Lind A.E."/>
            <person name="van Eijk R."/>
            <person name="Schleper C."/>
            <person name="Guy L."/>
            <person name="Ettema T.J."/>
        </authorList>
    </citation>
    <scope>NUCLEOTIDE SEQUENCE</scope>
</reference>
<evidence type="ECO:0000259" key="1">
    <source>
        <dbReference type="Pfam" id="PF08241"/>
    </source>
</evidence>
<proteinExistence type="predicted"/>
<dbReference type="InterPro" id="IPR029063">
    <property type="entry name" value="SAM-dependent_MTases_sf"/>
</dbReference>
<protein>
    <recommendedName>
        <fullName evidence="1">Methyltransferase type 11 domain-containing protein</fullName>
    </recommendedName>
</protein>
<name>A0A0F9TZ23_9ZZZZ</name>